<evidence type="ECO:0000256" key="3">
    <source>
        <dbReference type="ARBA" id="ARBA00022617"/>
    </source>
</evidence>
<gene>
    <name evidence="13" type="ORF">KP79_PYT08809</name>
</gene>
<feature type="compositionally biased region" description="Polar residues" evidence="12">
    <location>
        <begin position="37"/>
        <end position="67"/>
    </location>
</feature>
<keyword evidence="4 11" id="KW-0479">Metal-binding</keyword>
<dbReference type="PROSITE" id="PS00822">
    <property type="entry name" value="CYTO_HEME_LYASE_2"/>
    <property type="match status" value="1"/>
</dbReference>
<reference evidence="13 14" key="1">
    <citation type="journal article" date="2017" name="Nat. Ecol. Evol.">
        <title>Scallop genome provides insights into evolution of bilaterian karyotype and development.</title>
        <authorList>
            <person name="Wang S."/>
            <person name="Zhang J."/>
            <person name="Jiao W."/>
            <person name="Li J."/>
            <person name="Xun X."/>
            <person name="Sun Y."/>
            <person name="Guo X."/>
            <person name="Huan P."/>
            <person name="Dong B."/>
            <person name="Zhang L."/>
            <person name="Hu X."/>
            <person name="Sun X."/>
            <person name="Wang J."/>
            <person name="Zhao C."/>
            <person name="Wang Y."/>
            <person name="Wang D."/>
            <person name="Huang X."/>
            <person name="Wang R."/>
            <person name="Lv J."/>
            <person name="Li Y."/>
            <person name="Zhang Z."/>
            <person name="Liu B."/>
            <person name="Lu W."/>
            <person name="Hui Y."/>
            <person name="Liang J."/>
            <person name="Zhou Z."/>
            <person name="Hou R."/>
            <person name="Li X."/>
            <person name="Liu Y."/>
            <person name="Li H."/>
            <person name="Ning X."/>
            <person name="Lin Y."/>
            <person name="Zhao L."/>
            <person name="Xing Q."/>
            <person name="Dou J."/>
            <person name="Li Y."/>
            <person name="Mao J."/>
            <person name="Guo H."/>
            <person name="Dou H."/>
            <person name="Li T."/>
            <person name="Mu C."/>
            <person name="Jiang W."/>
            <person name="Fu Q."/>
            <person name="Fu X."/>
            <person name="Miao Y."/>
            <person name="Liu J."/>
            <person name="Yu Q."/>
            <person name="Li R."/>
            <person name="Liao H."/>
            <person name="Li X."/>
            <person name="Kong Y."/>
            <person name="Jiang Z."/>
            <person name="Chourrout D."/>
            <person name="Li R."/>
            <person name="Bao Z."/>
        </authorList>
    </citation>
    <scope>NUCLEOTIDE SEQUENCE [LARGE SCALE GENOMIC DNA]</scope>
    <source>
        <strain evidence="13 14">PY_sf001</strain>
    </source>
</reference>
<dbReference type="GO" id="GO:0005743">
    <property type="term" value="C:mitochondrial inner membrane"/>
    <property type="evidence" value="ECO:0007669"/>
    <property type="project" value="UniProtKB-SubCell"/>
</dbReference>
<comment type="catalytic activity">
    <reaction evidence="10">
        <text>holo-[cytochrome c] = apo-[cytochrome c] + heme b</text>
        <dbReference type="Rhea" id="RHEA:22648"/>
        <dbReference type="Rhea" id="RHEA-COMP:10725"/>
        <dbReference type="Rhea" id="RHEA-COMP:10726"/>
        <dbReference type="ChEBI" id="CHEBI:29950"/>
        <dbReference type="ChEBI" id="CHEBI:60344"/>
        <dbReference type="ChEBI" id="CHEBI:83739"/>
        <dbReference type="EC" id="4.4.1.17"/>
    </reaction>
    <physiologicalReaction direction="right-to-left" evidence="10">
        <dbReference type="Rhea" id="RHEA:22650"/>
    </physiologicalReaction>
</comment>
<dbReference type="Proteomes" id="UP000242188">
    <property type="component" value="Unassembled WGS sequence"/>
</dbReference>
<comment type="subcellular location">
    <subcellularLocation>
        <location evidence="1 11">Mitochondrion inner membrane</location>
    </subcellularLocation>
</comment>
<sequence>MGGSNSTPVAPKVPQNPASPPAECPMHNKDAKEKDMNANNVAPQNYPSECPMQQANSKPQTAPQSYPSECPMHQGAADGQKTPPNDIDPANMMPPPNQRPAPDQPFPLEKDRIISGIPKAGTKDNWVYPSEQMFWNAMLRKGWRWKEDDLEAKDMTDIIKIHNANNEQGWNEVLKWEALHAKECTTPALKKFGGKAKDFSPRARIRSWMGYELPFDRHDWIVDRCGKDVRYIIDYYDGGEVDKNFRFSILDVRPAYDSFGAFYDRTHVFFMRQGFAMMDWFSGSSPSSDNAKSDSATEKNS</sequence>
<evidence type="ECO:0000256" key="2">
    <source>
        <dbReference type="ARBA" id="ARBA00007255"/>
    </source>
</evidence>
<dbReference type="OrthoDB" id="4243at2759"/>
<dbReference type="InterPro" id="IPR000511">
    <property type="entry name" value="Holocyt_c/c1_synthase"/>
</dbReference>
<evidence type="ECO:0000256" key="6">
    <source>
        <dbReference type="ARBA" id="ARBA00023004"/>
    </source>
</evidence>
<protein>
    <recommendedName>
        <fullName evidence="11">Holocytochrome c-type synthase</fullName>
        <ecNumber evidence="11">4.4.1.17</ecNumber>
    </recommendedName>
</protein>
<comment type="similarity">
    <text evidence="2 11">Belongs to the cytochrome c-type heme lyase family.</text>
</comment>
<evidence type="ECO:0000256" key="10">
    <source>
        <dbReference type="ARBA" id="ARBA00023944"/>
    </source>
</evidence>
<name>A0A210PNT1_MIZYE</name>
<keyword evidence="3 11" id="KW-0349">Heme</keyword>
<keyword evidence="9 11" id="KW-0456">Lyase</keyword>
<dbReference type="PANTHER" id="PTHR12743:SF0">
    <property type="entry name" value="HOLOCYTOCHROME C-TYPE SYNTHASE"/>
    <property type="match status" value="1"/>
</dbReference>
<dbReference type="Pfam" id="PF01265">
    <property type="entry name" value="Cyto_heme_lyase"/>
    <property type="match status" value="1"/>
</dbReference>
<evidence type="ECO:0000256" key="9">
    <source>
        <dbReference type="ARBA" id="ARBA00023239"/>
    </source>
</evidence>
<evidence type="ECO:0000256" key="11">
    <source>
        <dbReference type="RuleBase" id="RU363130"/>
    </source>
</evidence>
<comment type="function">
    <text evidence="11">Lyase that catalyzes the covalent linking of the heme group to the cytochrome C apoprotein to produce the mature functional cytochrome.</text>
</comment>
<keyword evidence="14" id="KW-1185">Reference proteome</keyword>
<dbReference type="AlphaFoldDB" id="A0A210PNT1"/>
<comment type="caution">
    <text evidence="13">The sequence shown here is derived from an EMBL/GenBank/DDBJ whole genome shotgun (WGS) entry which is preliminary data.</text>
</comment>
<keyword evidence="7 11" id="KW-0496">Mitochondrion</keyword>
<proteinExistence type="inferred from homology"/>
<keyword evidence="5 11" id="KW-0999">Mitochondrion inner membrane</keyword>
<dbReference type="GO" id="GO:0004408">
    <property type="term" value="F:holocytochrome-c synthase activity"/>
    <property type="evidence" value="ECO:0007669"/>
    <property type="project" value="UniProtKB-EC"/>
</dbReference>
<dbReference type="EMBL" id="NEDP02005572">
    <property type="protein sequence ID" value="OWF38165.1"/>
    <property type="molecule type" value="Genomic_DNA"/>
</dbReference>
<evidence type="ECO:0000256" key="12">
    <source>
        <dbReference type="SAM" id="MobiDB-lite"/>
    </source>
</evidence>
<organism evidence="13 14">
    <name type="scientific">Mizuhopecten yessoensis</name>
    <name type="common">Japanese scallop</name>
    <name type="synonym">Patinopecten yessoensis</name>
    <dbReference type="NCBI Taxonomy" id="6573"/>
    <lineage>
        <taxon>Eukaryota</taxon>
        <taxon>Metazoa</taxon>
        <taxon>Spiralia</taxon>
        <taxon>Lophotrochozoa</taxon>
        <taxon>Mollusca</taxon>
        <taxon>Bivalvia</taxon>
        <taxon>Autobranchia</taxon>
        <taxon>Pteriomorphia</taxon>
        <taxon>Pectinida</taxon>
        <taxon>Pectinoidea</taxon>
        <taxon>Pectinidae</taxon>
        <taxon>Mizuhopecten</taxon>
    </lineage>
</organism>
<dbReference type="GO" id="GO:0046872">
    <property type="term" value="F:metal ion binding"/>
    <property type="evidence" value="ECO:0007669"/>
    <property type="project" value="UniProtKB-KW"/>
</dbReference>
<accession>A0A210PNT1</accession>
<feature type="region of interest" description="Disordered" evidence="12">
    <location>
        <begin position="1"/>
        <end position="109"/>
    </location>
</feature>
<evidence type="ECO:0000256" key="4">
    <source>
        <dbReference type="ARBA" id="ARBA00022723"/>
    </source>
</evidence>
<dbReference type="STRING" id="6573.A0A210PNT1"/>
<dbReference type="EC" id="4.4.1.17" evidence="11"/>
<feature type="compositionally biased region" description="Pro residues" evidence="12">
    <location>
        <begin position="92"/>
        <end position="105"/>
    </location>
</feature>
<feature type="compositionally biased region" description="Basic and acidic residues" evidence="12">
    <location>
        <begin position="26"/>
        <end position="36"/>
    </location>
</feature>
<dbReference type="PROSITE" id="PS00821">
    <property type="entry name" value="CYTO_HEME_LYASE_1"/>
    <property type="match status" value="1"/>
</dbReference>
<keyword evidence="8 11" id="KW-0472">Membrane</keyword>
<evidence type="ECO:0000313" key="14">
    <source>
        <dbReference type="Proteomes" id="UP000242188"/>
    </source>
</evidence>
<evidence type="ECO:0000256" key="5">
    <source>
        <dbReference type="ARBA" id="ARBA00022792"/>
    </source>
</evidence>
<evidence type="ECO:0000313" key="13">
    <source>
        <dbReference type="EMBL" id="OWF38165.1"/>
    </source>
</evidence>
<evidence type="ECO:0000256" key="7">
    <source>
        <dbReference type="ARBA" id="ARBA00023128"/>
    </source>
</evidence>
<keyword evidence="6 11" id="KW-0408">Iron</keyword>
<evidence type="ECO:0000256" key="1">
    <source>
        <dbReference type="ARBA" id="ARBA00004273"/>
    </source>
</evidence>
<evidence type="ECO:0000256" key="8">
    <source>
        <dbReference type="ARBA" id="ARBA00023136"/>
    </source>
</evidence>
<dbReference type="PANTHER" id="PTHR12743">
    <property type="entry name" value="CYTOCHROME C1 HEME LYASE"/>
    <property type="match status" value="1"/>
</dbReference>